<proteinExistence type="inferred from homology"/>
<dbReference type="FunCoup" id="F2USZ6">
    <property type="interactions" value="342"/>
</dbReference>
<dbReference type="FunFam" id="3.40.50.150:FF:000197">
    <property type="entry name" value="spermine synthase isoform X2"/>
    <property type="match status" value="1"/>
</dbReference>
<dbReference type="AlphaFoldDB" id="F2USZ6"/>
<dbReference type="PANTHER" id="PTHR46315:SF1">
    <property type="entry name" value="SPERMINE SYNTHASE"/>
    <property type="match status" value="1"/>
</dbReference>
<dbReference type="PROSITE" id="PS01330">
    <property type="entry name" value="PABS_1"/>
    <property type="match status" value="1"/>
</dbReference>
<dbReference type="GeneID" id="16068176"/>
<evidence type="ECO:0000256" key="1">
    <source>
        <dbReference type="ARBA" id="ARBA00007867"/>
    </source>
</evidence>
<feature type="domain" description="PABS" evidence="5">
    <location>
        <begin position="184"/>
        <end position="428"/>
    </location>
</feature>
<evidence type="ECO:0000256" key="3">
    <source>
        <dbReference type="PROSITE-ProRule" id="PRU00354"/>
    </source>
</evidence>
<evidence type="ECO:0000256" key="2">
    <source>
        <dbReference type="ARBA" id="ARBA00022679"/>
    </source>
</evidence>
<dbReference type="InterPro" id="IPR037163">
    <property type="entry name" value="Spermidine_synt_N_sf"/>
</dbReference>
<evidence type="ECO:0000313" key="7">
    <source>
        <dbReference type="Proteomes" id="UP000007799"/>
    </source>
</evidence>
<dbReference type="GO" id="GO:0016768">
    <property type="term" value="F:spermine synthase activity"/>
    <property type="evidence" value="ECO:0007669"/>
    <property type="project" value="InterPro"/>
</dbReference>
<organism evidence="7">
    <name type="scientific">Salpingoeca rosetta (strain ATCC 50818 / BSB-021)</name>
    <dbReference type="NCBI Taxonomy" id="946362"/>
    <lineage>
        <taxon>Eukaryota</taxon>
        <taxon>Choanoflagellata</taxon>
        <taxon>Craspedida</taxon>
        <taxon>Salpingoecidae</taxon>
        <taxon>Salpingoeca</taxon>
    </lineage>
</organism>
<name>F2USZ6_SALR5</name>
<keyword evidence="2 3" id="KW-0808">Transferase</keyword>
<dbReference type="KEGG" id="sre:PTSG_11290"/>
<dbReference type="InterPro" id="IPR015576">
    <property type="entry name" value="Spermine_synthase_animal"/>
</dbReference>
<protein>
    <submittedName>
        <fullName evidence="6">Spermine synthase</fullName>
    </submittedName>
</protein>
<dbReference type="eggNOG" id="KOG1562">
    <property type="taxonomic scope" value="Eukaryota"/>
</dbReference>
<keyword evidence="7" id="KW-1185">Reference proteome</keyword>
<dbReference type="Pfam" id="PF01564">
    <property type="entry name" value="Spermine_synth"/>
    <property type="match status" value="1"/>
</dbReference>
<dbReference type="STRING" id="946362.F2USZ6"/>
<dbReference type="Proteomes" id="UP000007799">
    <property type="component" value="Unassembled WGS sequence"/>
</dbReference>
<sequence>MSEGSEVAVRGLHASPCLAAHNGSDRVHHILIDLRASKQRMCDLSMTATRMREALQAVEGLALDHVRDCNSDNAAVAFLCSNAGSFGTVRALATGLCTVDISLSLTAGEEPITEEQVAELKSTLQQVVDETCGGSEASAEASTATSTRSSSNTVPSSAQHNEPSEDNETQTSVSAKVFPPIVRGGAFDPYVPSADGLLIQYDFDKTVFHEQSPYQDVKIMHSRQFGNILLLDDDVNLGESDIAYTKAIMGSGSIDYTGKDVLILGGGDGGILREIVKLNPKMVTMVEIDQVVIDAAKEHLRGICGDAMDSLTGDNYEVLVKDCIPELERWGKEGRAFDVIINDLTAIPVTHSPKGSDWDFLKLVLQLSMTVLRQGGRYLTQGNSFNMPQALAMYEQQLTTLPCKLSFTKETVTVPSYHEQWVFYNVLE</sequence>
<dbReference type="PANTHER" id="PTHR46315">
    <property type="entry name" value="SPERMINE SYNTHASE"/>
    <property type="match status" value="1"/>
</dbReference>
<feature type="active site" description="Proton acceptor" evidence="3">
    <location>
        <position position="343"/>
    </location>
</feature>
<reference evidence="6" key="1">
    <citation type="submission" date="2009-08" db="EMBL/GenBank/DDBJ databases">
        <title>Annotation of Salpingoeca rosetta.</title>
        <authorList>
            <consortium name="The Broad Institute Genome Sequencing Platform"/>
            <person name="Russ C."/>
            <person name="Cuomo C."/>
            <person name="Burger G."/>
            <person name="Gray M.W."/>
            <person name="Holland P.W.H."/>
            <person name="King N."/>
            <person name="Lang F.B.F."/>
            <person name="Roger A.J."/>
            <person name="Ruiz-Trillo I."/>
            <person name="Young S.K."/>
            <person name="Zeng Q."/>
            <person name="Gargeya S."/>
            <person name="Alvarado L."/>
            <person name="Berlin A."/>
            <person name="Chapman S.B."/>
            <person name="Chen Z."/>
            <person name="Freedman E."/>
            <person name="Gellesch M."/>
            <person name="Goldberg J."/>
            <person name="Griggs A."/>
            <person name="Gujja S."/>
            <person name="Heilman E."/>
            <person name="Heiman D."/>
            <person name="Howarth C."/>
            <person name="Mehta T."/>
            <person name="Neiman D."/>
            <person name="Pearson M."/>
            <person name="Roberts A."/>
            <person name="Saif S."/>
            <person name="Shea T."/>
            <person name="Shenoy N."/>
            <person name="Sisk P."/>
            <person name="Stolte C."/>
            <person name="Sykes S."/>
            <person name="White J."/>
            <person name="Yandava C."/>
            <person name="Haas B."/>
            <person name="Nusbaum C."/>
            <person name="Birren B."/>
        </authorList>
    </citation>
    <scope>NUCLEOTIDE SEQUENCE [LARGE SCALE GENOMIC DNA]</scope>
    <source>
        <strain evidence="6">ATCC 50818</strain>
    </source>
</reference>
<dbReference type="InterPro" id="IPR030373">
    <property type="entry name" value="PABS_CS"/>
</dbReference>
<dbReference type="RefSeq" id="XP_004987651.1">
    <property type="nucleotide sequence ID" value="XM_004987594.1"/>
</dbReference>
<dbReference type="PROSITE" id="PS51006">
    <property type="entry name" value="PABS_2"/>
    <property type="match status" value="1"/>
</dbReference>
<gene>
    <name evidence="6" type="ORF">PTSG_11290</name>
</gene>
<dbReference type="OrthoDB" id="5953636at2759"/>
<dbReference type="SUPFAM" id="SSF53335">
    <property type="entry name" value="S-adenosyl-L-methionine-dependent methyltransferases"/>
    <property type="match status" value="1"/>
</dbReference>
<feature type="region of interest" description="Disordered" evidence="4">
    <location>
        <begin position="131"/>
        <end position="172"/>
    </location>
</feature>
<accession>F2USZ6</accession>
<dbReference type="InParanoid" id="F2USZ6"/>
<dbReference type="CDD" id="cd02440">
    <property type="entry name" value="AdoMet_MTases"/>
    <property type="match status" value="1"/>
</dbReference>
<dbReference type="Gene3D" id="3.40.50.150">
    <property type="entry name" value="Vaccinia Virus protein VP39"/>
    <property type="match status" value="1"/>
</dbReference>
<dbReference type="InterPro" id="IPR029063">
    <property type="entry name" value="SAM-dependent_MTases_sf"/>
</dbReference>
<comment type="similarity">
    <text evidence="1">Belongs to the spermidine/spermine synthase family.</text>
</comment>
<evidence type="ECO:0000313" key="6">
    <source>
        <dbReference type="EMBL" id="EGD81255.1"/>
    </source>
</evidence>
<dbReference type="GO" id="GO:0006597">
    <property type="term" value="P:spermine biosynthetic process"/>
    <property type="evidence" value="ECO:0007669"/>
    <property type="project" value="InterPro"/>
</dbReference>
<dbReference type="EMBL" id="GL832997">
    <property type="protein sequence ID" value="EGD81255.1"/>
    <property type="molecule type" value="Genomic_DNA"/>
</dbReference>
<evidence type="ECO:0000259" key="5">
    <source>
        <dbReference type="PROSITE" id="PS51006"/>
    </source>
</evidence>
<dbReference type="InterPro" id="IPR030374">
    <property type="entry name" value="PABS"/>
</dbReference>
<keyword evidence="3" id="KW-0620">Polyamine biosynthesis</keyword>
<dbReference type="Gene3D" id="2.30.140.10">
    <property type="entry name" value="Spermidine synthase, tetramerisation domain"/>
    <property type="match status" value="1"/>
</dbReference>
<feature type="compositionally biased region" description="Low complexity" evidence="4">
    <location>
        <begin position="135"/>
        <end position="157"/>
    </location>
</feature>
<dbReference type="InterPro" id="IPR035246">
    <property type="entry name" value="Spermidine_synt_N"/>
</dbReference>
<evidence type="ECO:0000256" key="4">
    <source>
        <dbReference type="SAM" id="MobiDB-lite"/>
    </source>
</evidence>
<dbReference type="Pfam" id="PF17284">
    <property type="entry name" value="Spermine_synt_N"/>
    <property type="match status" value="1"/>
</dbReference>